<dbReference type="EMBL" id="CP095061">
    <property type="protein sequence ID" value="UOQ66982.1"/>
    <property type="molecule type" value="Genomic_DNA"/>
</dbReference>
<evidence type="ECO:0000313" key="4">
    <source>
        <dbReference type="Proteomes" id="UP000830401"/>
    </source>
</evidence>
<accession>A0ABY4G894</accession>
<keyword evidence="4" id="KW-1185">Reference proteome</keyword>
<evidence type="ECO:0008006" key="5">
    <source>
        <dbReference type="Google" id="ProtNLM"/>
    </source>
</evidence>
<organism evidence="3 4">
    <name type="scientific">Hymenobacter volaticus</name>
    <dbReference type="NCBI Taxonomy" id="2932254"/>
    <lineage>
        <taxon>Bacteria</taxon>
        <taxon>Pseudomonadati</taxon>
        <taxon>Bacteroidota</taxon>
        <taxon>Cytophagia</taxon>
        <taxon>Cytophagales</taxon>
        <taxon>Hymenobacteraceae</taxon>
        <taxon>Hymenobacter</taxon>
    </lineage>
</organism>
<evidence type="ECO:0000313" key="3">
    <source>
        <dbReference type="EMBL" id="UOQ66982.1"/>
    </source>
</evidence>
<feature type="compositionally biased region" description="Low complexity" evidence="1">
    <location>
        <begin position="26"/>
        <end position="40"/>
    </location>
</feature>
<dbReference type="Proteomes" id="UP000830401">
    <property type="component" value="Chromosome"/>
</dbReference>
<evidence type="ECO:0000256" key="2">
    <source>
        <dbReference type="SAM" id="SignalP"/>
    </source>
</evidence>
<feature type="compositionally biased region" description="Low complexity" evidence="1">
    <location>
        <begin position="57"/>
        <end position="82"/>
    </location>
</feature>
<name>A0ABY4G894_9BACT</name>
<evidence type="ECO:0000256" key="1">
    <source>
        <dbReference type="SAM" id="MobiDB-lite"/>
    </source>
</evidence>
<feature type="chain" id="PRO_5047272388" description="Entericidin" evidence="2">
    <location>
        <begin position="18"/>
        <end position="82"/>
    </location>
</feature>
<gene>
    <name evidence="3" type="ORF">MUN86_03450</name>
</gene>
<sequence>MKKVLFLVLAAASFTFASCGGGTQEGAGASSAEATGSEAGIDSTRNKASIPDGNTNPESAGATTAPTTSEGTTTAGASTTGQ</sequence>
<dbReference type="PROSITE" id="PS51257">
    <property type="entry name" value="PROKAR_LIPOPROTEIN"/>
    <property type="match status" value="1"/>
</dbReference>
<dbReference type="RefSeq" id="WP_245121781.1">
    <property type="nucleotide sequence ID" value="NZ_CP095061.1"/>
</dbReference>
<feature type="signal peptide" evidence="2">
    <location>
        <begin position="1"/>
        <end position="17"/>
    </location>
</feature>
<protein>
    <recommendedName>
        <fullName evidence="5">Entericidin</fullName>
    </recommendedName>
</protein>
<reference evidence="3" key="1">
    <citation type="submission" date="2022-04" db="EMBL/GenBank/DDBJ databases">
        <title>Hymenobacter sp. isolated from the air.</title>
        <authorList>
            <person name="Won M."/>
            <person name="Lee C.-M."/>
            <person name="Woen H.-Y."/>
            <person name="Kwon S.-W."/>
        </authorList>
    </citation>
    <scope>NUCLEOTIDE SEQUENCE</scope>
    <source>
        <strain evidence="3">5420S-77</strain>
    </source>
</reference>
<proteinExistence type="predicted"/>
<feature type="region of interest" description="Disordered" evidence="1">
    <location>
        <begin position="18"/>
        <end position="82"/>
    </location>
</feature>
<keyword evidence="2" id="KW-0732">Signal</keyword>